<keyword evidence="1" id="KW-0472">Membrane</keyword>
<evidence type="ECO:0008006" key="4">
    <source>
        <dbReference type="Google" id="ProtNLM"/>
    </source>
</evidence>
<feature type="transmembrane region" description="Helical" evidence="1">
    <location>
        <begin position="136"/>
        <end position="161"/>
    </location>
</feature>
<feature type="transmembrane region" description="Helical" evidence="1">
    <location>
        <begin position="24"/>
        <end position="44"/>
    </location>
</feature>
<feature type="transmembrane region" description="Helical" evidence="1">
    <location>
        <begin position="75"/>
        <end position="101"/>
    </location>
</feature>
<feature type="transmembrane region" description="Helical" evidence="1">
    <location>
        <begin position="51"/>
        <end position="69"/>
    </location>
</feature>
<feature type="transmembrane region" description="Helical" evidence="1">
    <location>
        <begin position="181"/>
        <end position="208"/>
    </location>
</feature>
<evidence type="ECO:0000256" key="1">
    <source>
        <dbReference type="SAM" id="Phobius"/>
    </source>
</evidence>
<protein>
    <recommendedName>
        <fullName evidence="4">DedA family protein</fullName>
    </recommendedName>
</protein>
<proteinExistence type="predicted"/>
<evidence type="ECO:0000313" key="3">
    <source>
        <dbReference type="Proteomes" id="UP000702544"/>
    </source>
</evidence>
<gene>
    <name evidence="2" type="ORF">GWO12_08545</name>
</gene>
<name>A0AAE4Z7F2_9BACT</name>
<dbReference type="AlphaFoldDB" id="A0AAE4Z7F2"/>
<organism evidence="2 3">
    <name type="scientific">Candidatus Kutchimonas denitrificans</name>
    <dbReference type="NCBI Taxonomy" id="3056748"/>
    <lineage>
        <taxon>Bacteria</taxon>
        <taxon>Pseudomonadati</taxon>
        <taxon>Gemmatimonadota</taxon>
        <taxon>Gemmatimonadia</taxon>
        <taxon>Candidatus Palauibacterales</taxon>
        <taxon>Candidatus Palauibacteraceae</taxon>
        <taxon>Candidatus Kutchimonas</taxon>
    </lineage>
</organism>
<keyword evidence="1" id="KW-1133">Transmembrane helix</keyword>
<evidence type="ECO:0000313" key="2">
    <source>
        <dbReference type="EMBL" id="NIR75144.1"/>
    </source>
</evidence>
<sequence>MNDSTVVPDTPFAVKEYERLPAQVWWLGGTMILIGLVTFVLMSLDLEQRGSYLYLFFYSIPANTAISVFPHEPILILYGTFANLWITALAATGGTIVAGWLDHRVFVPVLNYSKLTSYKHNRFYTKMRDFFMRWPFATLLVTGFTPIPFWPFKLLVFSIHYPLWKYVTALVLARFPRYWLLAWAGAIFEIPAWVLIGMVLAIFVTYAIRGIPELWARIKERRARKGEVYRVSGPEE</sequence>
<reference evidence="2 3" key="1">
    <citation type="submission" date="2020-01" db="EMBL/GenBank/DDBJ databases">
        <title>Genomes assembled from Gulf of Kutch pelagic sediment metagenomes.</title>
        <authorList>
            <person name="Chandrashekar M."/>
            <person name="Mahajan M.S."/>
            <person name="Dave K.J."/>
            <person name="Vatsa P."/>
            <person name="Nathani N.M."/>
        </authorList>
    </citation>
    <scope>NUCLEOTIDE SEQUENCE [LARGE SCALE GENOMIC DNA]</scope>
    <source>
        <strain evidence="2">KS3-K002</strain>
    </source>
</reference>
<dbReference type="Proteomes" id="UP000702544">
    <property type="component" value="Unassembled WGS sequence"/>
</dbReference>
<keyword evidence="1" id="KW-0812">Transmembrane</keyword>
<comment type="caution">
    <text evidence="2">The sequence shown here is derived from an EMBL/GenBank/DDBJ whole genome shotgun (WGS) entry which is preliminary data.</text>
</comment>
<dbReference type="EMBL" id="JAACAK010000064">
    <property type="protein sequence ID" value="NIR75144.1"/>
    <property type="molecule type" value="Genomic_DNA"/>
</dbReference>
<accession>A0AAE4Z7F2</accession>